<reference evidence="5 6" key="1">
    <citation type="submission" date="2015-08" db="EMBL/GenBank/DDBJ databases">
        <title>Next Generation Sequencing and Analysis of the Genome of Puccinia sorghi L Schw, the Causal Agent of Maize Common Rust.</title>
        <authorList>
            <person name="Rochi L."/>
            <person name="Burguener G."/>
            <person name="Darino M."/>
            <person name="Turjanski A."/>
            <person name="Kreff E."/>
            <person name="Dieguez M.J."/>
            <person name="Sacco F."/>
        </authorList>
    </citation>
    <scope>NUCLEOTIDE SEQUENCE [LARGE SCALE GENOMIC DNA]</scope>
    <source>
        <strain evidence="5 6">RO10H11247</strain>
    </source>
</reference>
<evidence type="ECO:0000313" key="6">
    <source>
        <dbReference type="Proteomes" id="UP000037035"/>
    </source>
</evidence>
<dbReference type="Proteomes" id="UP000037035">
    <property type="component" value="Unassembled WGS sequence"/>
</dbReference>
<dbReference type="GO" id="GO:0006396">
    <property type="term" value="P:RNA processing"/>
    <property type="evidence" value="ECO:0007669"/>
    <property type="project" value="TreeGrafter"/>
</dbReference>
<sequence>MPPDSQASNPPVVEDLPLSSTEPQHDDPDYNDNHQMESDTPQPPDLSPPAQSQDQTTPDIELPLQLSPSSLTDELHPISNPSQISSSSHSSKVIQPSQQFQPPTESNPLPSSYSITPSNHPDEEEVDDVHDELLTSLLRRAKEKARLIERKEVSVAETGGSGHSDCGSSVTLQNIIRLDGEEKLKLDLSRPLRPSALTTQPTNSYRKPFKPSNNTKQIPLNQPIPENFDRLASIRDRRLGHDAPSNKTPRSHLEWHDLPVQELTRETKMEIQAMRLHRTLDPKSFVKGGIEKSLKEPMPTKFLFGHIIDGSMNGGGSTTKKRSFVDGLVQDDKSQEWAKKKYTHIQNVSGRNSGGKNFYKSVMEKRLK</sequence>
<dbReference type="PANTHER" id="PTHR21686:SF12">
    <property type="entry name" value="DEOXYNUCLEOTIDYLTRANSFERASE TERMINAL-INTERACTING PROTEIN 2"/>
    <property type="match status" value="1"/>
</dbReference>
<name>A0A0L6VK63_9BASI</name>
<evidence type="ECO:0000259" key="4">
    <source>
        <dbReference type="Pfam" id="PF08698"/>
    </source>
</evidence>
<dbReference type="OrthoDB" id="427886at2759"/>
<feature type="compositionally biased region" description="Basic and acidic residues" evidence="3">
    <location>
        <begin position="23"/>
        <end position="37"/>
    </location>
</feature>
<keyword evidence="2" id="KW-0539">Nucleus</keyword>
<feature type="compositionally biased region" description="Polar residues" evidence="3">
    <location>
        <begin position="49"/>
        <end position="58"/>
    </location>
</feature>
<dbReference type="PANTHER" id="PTHR21686">
    <property type="entry name" value="DEOXYNUCLEOTIDYLTRANSFERASE TERMINAL-INTERACTING PROTEIN 2"/>
    <property type="match status" value="1"/>
</dbReference>
<gene>
    <name evidence="5" type="ORF">VP01_147g9</name>
</gene>
<feature type="region of interest" description="Disordered" evidence="3">
    <location>
        <begin position="192"/>
        <end position="224"/>
    </location>
</feature>
<dbReference type="Pfam" id="PF08698">
    <property type="entry name" value="Fcf2"/>
    <property type="match status" value="1"/>
</dbReference>
<comment type="caution">
    <text evidence="5">The sequence shown here is derived from an EMBL/GenBank/DDBJ whole genome shotgun (WGS) entry which is preliminary data.</text>
</comment>
<evidence type="ECO:0000256" key="1">
    <source>
        <dbReference type="ARBA" id="ARBA00004604"/>
    </source>
</evidence>
<dbReference type="AlphaFoldDB" id="A0A0L6VK63"/>
<dbReference type="STRING" id="27349.A0A0L6VK63"/>
<evidence type="ECO:0000256" key="2">
    <source>
        <dbReference type="ARBA" id="ARBA00023242"/>
    </source>
</evidence>
<organism evidence="5 6">
    <name type="scientific">Puccinia sorghi</name>
    <dbReference type="NCBI Taxonomy" id="27349"/>
    <lineage>
        <taxon>Eukaryota</taxon>
        <taxon>Fungi</taxon>
        <taxon>Dikarya</taxon>
        <taxon>Basidiomycota</taxon>
        <taxon>Pucciniomycotina</taxon>
        <taxon>Pucciniomycetes</taxon>
        <taxon>Pucciniales</taxon>
        <taxon>Pucciniaceae</taxon>
        <taxon>Puccinia</taxon>
    </lineage>
</organism>
<evidence type="ECO:0000313" key="5">
    <source>
        <dbReference type="EMBL" id="KNZ60937.1"/>
    </source>
</evidence>
<comment type="subcellular location">
    <subcellularLocation>
        <location evidence="1">Nucleus</location>
        <location evidence="1">Nucleolus</location>
    </subcellularLocation>
</comment>
<proteinExistence type="predicted"/>
<feature type="region of interest" description="Disordered" evidence="3">
    <location>
        <begin position="349"/>
        <end position="368"/>
    </location>
</feature>
<dbReference type="VEuPathDB" id="FungiDB:VP01_147g9"/>
<dbReference type="InterPro" id="IPR039883">
    <property type="entry name" value="Fcf2/DNTTIP2"/>
</dbReference>
<dbReference type="GO" id="GO:0003723">
    <property type="term" value="F:RNA binding"/>
    <property type="evidence" value="ECO:0007669"/>
    <property type="project" value="TreeGrafter"/>
</dbReference>
<feature type="compositionally biased region" description="Polar residues" evidence="3">
    <location>
        <begin position="196"/>
        <end position="220"/>
    </location>
</feature>
<accession>A0A0L6VK63</accession>
<keyword evidence="6" id="KW-1185">Reference proteome</keyword>
<feature type="compositionally biased region" description="Polar residues" evidence="3">
    <location>
        <begin position="99"/>
        <end position="119"/>
    </location>
</feature>
<protein>
    <recommendedName>
        <fullName evidence="4">Fcf2 pre-rRNA processing C-terminal domain-containing protein</fullName>
    </recommendedName>
</protein>
<feature type="domain" description="Fcf2 pre-rRNA processing C-terminal" evidence="4">
    <location>
        <begin position="252"/>
        <end position="341"/>
    </location>
</feature>
<evidence type="ECO:0000256" key="3">
    <source>
        <dbReference type="SAM" id="MobiDB-lite"/>
    </source>
</evidence>
<feature type="compositionally biased region" description="Low complexity" evidence="3">
    <location>
        <begin position="77"/>
        <end position="98"/>
    </location>
</feature>
<dbReference type="EMBL" id="LAVV01005331">
    <property type="protein sequence ID" value="KNZ60937.1"/>
    <property type="molecule type" value="Genomic_DNA"/>
</dbReference>
<dbReference type="InterPro" id="IPR014810">
    <property type="entry name" value="Fcf2_C"/>
</dbReference>
<dbReference type="GO" id="GO:0005730">
    <property type="term" value="C:nucleolus"/>
    <property type="evidence" value="ECO:0007669"/>
    <property type="project" value="UniProtKB-SubCell"/>
</dbReference>
<feature type="region of interest" description="Disordered" evidence="3">
    <location>
        <begin position="1"/>
        <end position="131"/>
    </location>
</feature>